<name>A0A0F9S6E3_9ZZZZ</name>
<accession>A0A0F9S6E3</accession>
<dbReference type="AlphaFoldDB" id="A0A0F9S6E3"/>
<dbReference type="EMBL" id="LAZR01000616">
    <property type="protein sequence ID" value="KKN62679.1"/>
    <property type="molecule type" value="Genomic_DNA"/>
</dbReference>
<protein>
    <submittedName>
        <fullName evidence="1">Uncharacterized protein</fullName>
    </submittedName>
</protein>
<comment type="caution">
    <text evidence="1">The sequence shown here is derived from an EMBL/GenBank/DDBJ whole genome shotgun (WGS) entry which is preliminary data.</text>
</comment>
<organism evidence="1">
    <name type="scientific">marine sediment metagenome</name>
    <dbReference type="NCBI Taxonomy" id="412755"/>
    <lineage>
        <taxon>unclassified sequences</taxon>
        <taxon>metagenomes</taxon>
        <taxon>ecological metagenomes</taxon>
    </lineage>
</organism>
<gene>
    <name evidence="1" type="ORF">LCGC14_0509400</name>
</gene>
<proteinExistence type="predicted"/>
<evidence type="ECO:0000313" key="1">
    <source>
        <dbReference type="EMBL" id="KKN62679.1"/>
    </source>
</evidence>
<reference evidence="1" key="1">
    <citation type="journal article" date="2015" name="Nature">
        <title>Complex archaea that bridge the gap between prokaryotes and eukaryotes.</title>
        <authorList>
            <person name="Spang A."/>
            <person name="Saw J.H."/>
            <person name="Jorgensen S.L."/>
            <person name="Zaremba-Niedzwiedzka K."/>
            <person name="Martijn J."/>
            <person name="Lind A.E."/>
            <person name="van Eijk R."/>
            <person name="Schleper C."/>
            <person name="Guy L."/>
            <person name="Ettema T.J."/>
        </authorList>
    </citation>
    <scope>NUCLEOTIDE SEQUENCE</scope>
</reference>
<sequence>MGLQSFLSGLRKDEEFKLAQKQRTIQKILDSREKSNSERVLDSFDEEARQEAIKKRVAEINQQRTSEMFMGKFSPGRNIFKGHKSILTSDIDSLKSKNSNIMGRSIFFK</sequence>